<evidence type="ECO:0000259" key="1">
    <source>
        <dbReference type="SMART" id="SM00645"/>
    </source>
</evidence>
<dbReference type="InterPro" id="IPR038765">
    <property type="entry name" value="Papain-like_cys_pep_sf"/>
</dbReference>
<proteinExistence type="predicted"/>
<keyword evidence="3" id="KW-1185">Reference proteome</keyword>
<dbReference type="GO" id="GO:0006508">
    <property type="term" value="P:proteolysis"/>
    <property type="evidence" value="ECO:0007669"/>
    <property type="project" value="InterPro"/>
</dbReference>
<dbReference type="SUPFAM" id="SSF54001">
    <property type="entry name" value="Cysteine proteinases"/>
    <property type="match status" value="1"/>
</dbReference>
<evidence type="ECO:0000313" key="2">
    <source>
        <dbReference type="EMBL" id="ACS85138.1"/>
    </source>
</evidence>
<reference evidence="2" key="1">
    <citation type="submission" date="2009-06" db="EMBL/GenBank/DDBJ databases">
        <title>Complete sequence of Dickeya dadantii Ech703.</title>
        <authorList>
            <consortium name="US DOE Joint Genome Institute"/>
            <person name="Lucas S."/>
            <person name="Copeland A."/>
            <person name="Lapidus A."/>
            <person name="Glavina del Rio T."/>
            <person name="Dalin E."/>
            <person name="Tice H."/>
            <person name="Bruce D."/>
            <person name="Goodwin L."/>
            <person name="Pitluck S."/>
            <person name="Chertkov O."/>
            <person name="Brettin T."/>
            <person name="Detter J.C."/>
            <person name="Han C."/>
            <person name="Larimer F."/>
            <person name="Land M."/>
            <person name="Hauser L."/>
            <person name="Kyrpides N."/>
            <person name="Mikhailova N."/>
            <person name="Balakrishnan V."/>
            <person name="Glasner J."/>
            <person name="Perna N.T."/>
        </authorList>
    </citation>
    <scope>NUCLEOTIDE SEQUENCE [LARGE SCALE GENOMIC DNA]</scope>
    <source>
        <strain evidence="2">Ech703</strain>
    </source>
</reference>
<dbReference type="InterPro" id="IPR000668">
    <property type="entry name" value="Peptidase_C1A_C"/>
</dbReference>
<dbReference type="SMART" id="SM00645">
    <property type="entry name" value="Pept_C1"/>
    <property type="match status" value="1"/>
</dbReference>
<sequence length="272" mass="30695">MPTNAPMQRRKARLGYLPDLPDIRDYHFAPEPDRLQSLPPAIDLMPDFPVYDQGEMGSCTANALAGAIQFDRRRAGEVPDFVPSRLFIYYNERTIEGSVKYDAGAMLRDGIKSLHKQGVCPENEWPYVVTPADGESNEFPPGAAAATRPPPRCYQDALPHAITHYQRVQQDLAHLQCCLASGFPFVFGFTVFDSWVDNPSPPTLIPLPTHQDNAVGGHAVLCVGYNNRRKQFHIRNSWGKDVGEEGYFWMPYDYLLDQRLASDFWVINAVQH</sequence>
<dbReference type="HOGENOM" id="CLU_056603_3_0_6"/>
<dbReference type="GO" id="GO:0008234">
    <property type="term" value="F:cysteine-type peptidase activity"/>
    <property type="evidence" value="ECO:0007669"/>
    <property type="project" value="InterPro"/>
</dbReference>
<feature type="domain" description="Peptidase C1A papain C-terminal" evidence="1">
    <location>
        <begin position="38"/>
        <end position="256"/>
    </location>
</feature>
<dbReference type="EMBL" id="CP001654">
    <property type="protein sequence ID" value="ACS85138.1"/>
    <property type="molecule type" value="Genomic_DNA"/>
</dbReference>
<dbReference type="KEGG" id="dda:Dd703_1336"/>
<dbReference type="Gene3D" id="3.90.70.10">
    <property type="entry name" value="Cysteine proteinases"/>
    <property type="match status" value="1"/>
</dbReference>
<dbReference type="RefSeq" id="WP_012764955.1">
    <property type="nucleotide sequence ID" value="NC_012880.1"/>
</dbReference>
<dbReference type="CDD" id="cd02619">
    <property type="entry name" value="Peptidase_C1"/>
    <property type="match status" value="1"/>
</dbReference>
<dbReference type="Pfam" id="PF00112">
    <property type="entry name" value="Peptidase_C1"/>
    <property type="match status" value="1"/>
</dbReference>
<dbReference type="STRING" id="579405.Dd703_1336"/>
<gene>
    <name evidence="2" type="ordered locus">Dd703_1336</name>
</gene>
<dbReference type="MEROPS" id="C01.128"/>
<evidence type="ECO:0000313" key="3">
    <source>
        <dbReference type="Proteomes" id="UP000002734"/>
    </source>
</evidence>
<dbReference type="Proteomes" id="UP000002734">
    <property type="component" value="Chromosome"/>
</dbReference>
<name>C6CDM1_MUSP7</name>
<accession>C6CDM1</accession>
<organism evidence="2 3">
    <name type="scientific">Musicola paradisiaca (strain Ech703)</name>
    <name type="common">Dickeya paradisiaca</name>
    <name type="synonym">Dickeya dadantii</name>
    <dbReference type="NCBI Taxonomy" id="579405"/>
    <lineage>
        <taxon>Bacteria</taxon>
        <taxon>Pseudomonadati</taxon>
        <taxon>Pseudomonadota</taxon>
        <taxon>Gammaproteobacteria</taxon>
        <taxon>Enterobacterales</taxon>
        <taxon>Pectobacteriaceae</taxon>
        <taxon>Musicola</taxon>
    </lineage>
</organism>
<dbReference type="AlphaFoldDB" id="C6CDM1"/>
<dbReference type="eggNOG" id="COG4870">
    <property type="taxonomic scope" value="Bacteria"/>
</dbReference>
<protein>
    <submittedName>
        <fullName evidence="2">Peptidase C1A papain</fullName>
    </submittedName>
</protein>